<evidence type="ECO:0000256" key="2">
    <source>
        <dbReference type="ARBA" id="ARBA00023125"/>
    </source>
</evidence>
<accession>A0A5C6TWV0</accession>
<dbReference type="PANTHER" id="PTHR33154:SF33">
    <property type="entry name" value="TRANSCRIPTIONAL REPRESSOR SDPR"/>
    <property type="match status" value="1"/>
</dbReference>
<dbReference type="OrthoDB" id="7391478at2"/>
<dbReference type="GO" id="GO:0003700">
    <property type="term" value="F:DNA-binding transcription factor activity"/>
    <property type="evidence" value="ECO:0007669"/>
    <property type="project" value="InterPro"/>
</dbReference>
<reference evidence="5 6" key="1">
    <citation type="journal article" date="2015" name="J. Microbiol.">
        <title>Sphingosinicella ginsenosidimutans sp. nov., with ginsenoside converting activity.</title>
        <authorList>
            <person name="Kim J.K."/>
            <person name="Kang M.S."/>
            <person name="Park S.C."/>
            <person name="Kim K.M."/>
            <person name="Choi K."/>
            <person name="Yoon M.H."/>
            <person name="Im W.T."/>
        </authorList>
    </citation>
    <scope>NUCLEOTIDE SEQUENCE [LARGE SCALE GENOMIC DNA]</scope>
    <source>
        <strain evidence="5 6">BS-11</strain>
    </source>
</reference>
<protein>
    <submittedName>
        <fullName evidence="5">Winged helix-turn-helix transcriptional regulator</fullName>
    </submittedName>
</protein>
<dbReference type="PANTHER" id="PTHR33154">
    <property type="entry name" value="TRANSCRIPTIONAL REGULATOR, ARSR FAMILY"/>
    <property type="match status" value="1"/>
</dbReference>
<dbReference type="RefSeq" id="WP_147043624.1">
    <property type="nucleotide sequence ID" value="NZ_BAABIR010000001.1"/>
</dbReference>
<keyword evidence="2" id="KW-0238">DNA-binding</keyword>
<evidence type="ECO:0000259" key="4">
    <source>
        <dbReference type="PROSITE" id="PS50987"/>
    </source>
</evidence>
<dbReference type="GO" id="GO:0003677">
    <property type="term" value="F:DNA binding"/>
    <property type="evidence" value="ECO:0007669"/>
    <property type="project" value="UniProtKB-KW"/>
</dbReference>
<evidence type="ECO:0000256" key="1">
    <source>
        <dbReference type="ARBA" id="ARBA00023015"/>
    </source>
</evidence>
<evidence type="ECO:0000313" key="5">
    <source>
        <dbReference type="EMBL" id="TXC64218.1"/>
    </source>
</evidence>
<dbReference type="InterPro" id="IPR036390">
    <property type="entry name" value="WH_DNA-bd_sf"/>
</dbReference>
<feature type="domain" description="HTH arsR-type" evidence="4">
    <location>
        <begin position="1"/>
        <end position="92"/>
    </location>
</feature>
<dbReference type="InterPro" id="IPR051081">
    <property type="entry name" value="HTH_MetalResp_TranReg"/>
</dbReference>
<evidence type="ECO:0000256" key="3">
    <source>
        <dbReference type="ARBA" id="ARBA00023163"/>
    </source>
</evidence>
<dbReference type="SUPFAM" id="SSF46785">
    <property type="entry name" value="Winged helix' DNA-binding domain"/>
    <property type="match status" value="1"/>
</dbReference>
<keyword evidence="3" id="KW-0804">Transcription</keyword>
<dbReference type="CDD" id="cd00090">
    <property type="entry name" value="HTH_ARSR"/>
    <property type="match status" value="1"/>
</dbReference>
<organism evidence="5 6">
    <name type="scientific">Allosphingosinicella ginsenosidimutans</name>
    <dbReference type="NCBI Taxonomy" id="1176539"/>
    <lineage>
        <taxon>Bacteria</taxon>
        <taxon>Pseudomonadati</taxon>
        <taxon>Pseudomonadota</taxon>
        <taxon>Alphaproteobacteria</taxon>
        <taxon>Sphingomonadales</taxon>
        <taxon>Sphingomonadaceae</taxon>
        <taxon>Allosphingosinicella</taxon>
    </lineage>
</organism>
<dbReference type="SMART" id="SM00418">
    <property type="entry name" value="HTH_ARSR"/>
    <property type="match status" value="1"/>
</dbReference>
<keyword evidence="1" id="KW-0805">Transcription regulation</keyword>
<dbReference type="Gene3D" id="1.10.10.10">
    <property type="entry name" value="Winged helix-like DNA-binding domain superfamily/Winged helix DNA-binding domain"/>
    <property type="match status" value="1"/>
</dbReference>
<evidence type="ECO:0000313" key="6">
    <source>
        <dbReference type="Proteomes" id="UP000321249"/>
    </source>
</evidence>
<comment type="caution">
    <text evidence="5">The sequence shown here is derived from an EMBL/GenBank/DDBJ whole genome shotgun (WGS) entry which is preliminary data.</text>
</comment>
<keyword evidence="6" id="KW-1185">Reference proteome</keyword>
<dbReference type="PROSITE" id="PS50987">
    <property type="entry name" value="HTH_ARSR_2"/>
    <property type="match status" value="1"/>
</dbReference>
<dbReference type="Pfam" id="PF12840">
    <property type="entry name" value="HTH_20"/>
    <property type="match status" value="1"/>
</dbReference>
<dbReference type="InterPro" id="IPR011991">
    <property type="entry name" value="ArsR-like_HTH"/>
</dbReference>
<proteinExistence type="predicted"/>
<name>A0A5C6TWV0_9SPHN</name>
<dbReference type="EMBL" id="VOQQ01000001">
    <property type="protein sequence ID" value="TXC64218.1"/>
    <property type="molecule type" value="Genomic_DNA"/>
</dbReference>
<dbReference type="PRINTS" id="PR00778">
    <property type="entry name" value="HTHARSR"/>
</dbReference>
<dbReference type="Proteomes" id="UP000321249">
    <property type="component" value="Unassembled WGS sequence"/>
</dbReference>
<gene>
    <name evidence="5" type="ORF">FRZ32_11470</name>
</gene>
<dbReference type="AlphaFoldDB" id="A0A5C6TWV0"/>
<dbReference type="NCBIfam" id="NF033788">
    <property type="entry name" value="HTH_metalloreg"/>
    <property type="match status" value="1"/>
</dbReference>
<dbReference type="InterPro" id="IPR001845">
    <property type="entry name" value="HTH_ArsR_DNA-bd_dom"/>
</dbReference>
<sequence>MTNGTATAALASLADPTRRAIFERLARRPSAVGALAEGLPVSRPAVSQHLRVLKEAGLVTDEANGTRRIYRIDPAGIGAIRAWLDGLWAEQLGAFKAFADRISEEEKQT</sequence>
<dbReference type="InterPro" id="IPR036388">
    <property type="entry name" value="WH-like_DNA-bd_sf"/>
</dbReference>